<accession>A0ABM1IV88</accession>
<protein>
    <recommendedName>
        <fullName evidence="3">Nucleolar protein 16</fullName>
    </recommendedName>
</protein>
<proteinExistence type="inferred from homology"/>
<dbReference type="InterPro" id="IPR019002">
    <property type="entry name" value="Ribosome_biogenesis_Nop16"/>
</dbReference>
<comment type="similarity">
    <text evidence="2">Belongs to the NOP16 family.</text>
</comment>
<comment type="subcellular location">
    <subcellularLocation>
        <location evidence="1">Nucleus</location>
        <location evidence="1">Nucleolus</location>
    </subcellularLocation>
</comment>
<evidence type="ECO:0000313" key="5">
    <source>
        <dbReference type="Proteomes" id="UP000694924"/>
    </source>
</evidence>
<evidence type="ECO:0000256" key="3">
    <source>
        <dbReference type="ARBA" id="ARBA00015522"/>
    </source>
</evidence>
<dbReference type="Proteomes" id="UP000694924">
    <property type="component" value="Unplaced"/>
</dbReference>
<keyword evidence="4" id="KW-0539">Nucleus</keyword>
<evidence type="ECO:0000256" key="1">
    <source>
        <dbReference type="ARBA" id="ARBA00004604"/>
    </source>
</evidence>
<dbReference type="RefSeq" id="XP_015184125.1">
    <property type="nucleotide sequence ID" value="XM_015328639.1"/>
</dbReference>
<sequence>MTKIRKVKRKKKYRVNVNRKRLRNKLKKLPTIECKNIKEEWEITKSTRSNLKEMGLVYDPNKNLKIPNIKQDLLQQVKEKFMENGMEVDSDDENEDIKKTPAKIHVAQALERDAKAPRERRFRLPNGQVEFITYLLDKYGEDYKAMARDKKNYNQLTWKQIRAKIKTFKGIPEQYNEYLSKKIAT</sequence>
<keyword evidence="5" id="KW-1185">Reference proteome</keyword>
<name>A0ABM1IV88_POLDO</name>
<evidence type="ECO:0000256" key="4">
    <source>
        <dbReference type="ARBA" id="ARBA00023242"/>
    </source>
</evidence>
<reference evidence="6" key="1">
    <citation type="submission" date="2025-08" db="UniProtKB">
        <authorList>
            <consortium name="RefSeq"/>
        </authorList>
    </citation>
    <scope>IDENTIFICATION</scope>
    <source>
        <tissue evidence="6">Whole body</tissue>
    </source>
</reference>
<evidence type="ECO:0000313" key="6">
    <source>
        <dbReference type="RefSeq" id="XP_015184125.1"/>
    </source>
</evidence>
<dbReference type="GeneID" id="107070433"/>
<organism evidence="5 6">
    <name type="scientific">Polistes dominula</name>
    <name type="common">European paper wasp</name>
    <name type="synonym">Vespa dominula</name>
    <dbReference type="NCBI Taxonomy" id="743375"/>
    <lineage>
        <taxon>Eukaryota</taxon>
        <taxon>Metazoa</taxon>
        <taxon>Ecdysozoa</taxon>
        <taxon>Arthropoda</taxon>
        <taxon>Hexapoda</taxon>
        <taxon>Insecta</taxon>
        <taxon>Pterygota</taxon>
        <taxon>Neoptera</taxon>
        <taxon>Endopterygota</taxon>
        <taxon>Hymenoptera</taxon>
        <taxon>Apocrita</taxon>
        <taxon>Aculeata</taxon>
        <taxon>Vespoidea</taxon>
        <taxon>Vespidae</taxon>
        <taxon>Polistinae</taxon>
        <taxon>Polistini</taxon>
        <taxon>Polistes</taxon>
    </lineage>
</organism>
<gene>
    <name evidence="6" type="primary">LOC107070433</name>
</gene>
<dbReference type="PANTHER" id="PTHR13243:SF1">
    <property type="entry name" value="NUCLEOLAR PROTEIN 16"/>
    <property type="match status" value="1"/>
</dbReference>
<dbReference type="Pfam" id="PF09420">
    <property type="entry name" value="Nop16"/>
    <property type="match status" value="1"/>
</dbReference>
<dbReference type="PANTHER" id="PTHR13243">
    <property type="entry name" value="HSPC111 PROTEIN-RELATED"/>
    <property type="match status" value="1"/>
</dbReference>
<evidence type="ECO:0000256" key="2">
    <source>
        <dbReference type="ARBA" id="ARBA00008479"/>
    </source>
</evidence>